<gene>
    <name evidence="2" type="ORF">PCYB_062450</name>
</gene>
<feature type="compositionally biased region" description="Polar residues" evidence="1">
    <location>
        <begin position="632"/>
        <end position="641"/>
    </location>
</feature>
<sequence length="1106" mass="121105">MENNESNHTSYYQSVTSNSNTISIFYEDLKQNKSEKIKSQEWKGDKVKSQEWKNDRVKSQEWKSEKHVSGKRSKKGYHSNLGFFHHKRKKASEKENRQFIENDKIGNNYSSQRDLKKKGNLPQQSGKGCGDKSKESLLIGGASPGGTNTEGNNKLGHHVRSSNGNSGPIQGGALNGGHGNPTKQMHNQGGHGKGDKRALHESNHNNNNSSSHGEGVRLTKELLDDLNKRNKILSDESEEDGDHENQNFLIYVKKRIEQKKEEEKREKRAERSGRVGGKVSGKISGRVSGKISDHIKHHTGTHVNEIIGENDTEGGNPSEDLENSPNGCGNGVDPRSDNNYDDNKGSGNGNRENSNQVETYKTIDDSSSLFSDESTKVYVNRKNHVEFNMCENPCDIWYGLRKRNGKRIFISSLGVNGKKNKNKGGNARCGNVRSGTGRTGHVWSANGRSDGMRNSKKSGSGVVSSSIGIGNDSGNNTKAKTKPKNVERYYISKKKGSSSSLAKLSRDKPNRKNVPKCNIRYVKYSAEWSSSYYSNVINSNDGNLSDNTIATMHIDGNCKYNEESNEYRSGKGNNHTYNSATYSGNSKKGHGKNGHNNILQFNKMGGGNNFIISRNEHHQLAKKSSKKKSKKNIMTWSGRNNNYENKHRVHFAPVKGANKNIYYDNQATKIRIRGGSLGYLSDGGGKGAAVTAPDTAATAASNAASNPAANPGDGLDRGGHSDGANNKADEDVGRKSHAAIGGTNSSMDSSADSGGGAGSCPREENAHVSDPTSRDSTHLKNHSLSMHSGLMKKNENPPRDASVSPDYKGKSQNGNIPSIPCCAPIRQDHNENIATSYEKNYFNSSCANNGGEFRTEVKSSVDNVWGTNQHKGVGVKGSYQNCKNGSKRMNTHKTHKINNYSNHINNVGSSSYNPPLSNKEKEHEGNYLAHALPSDSAAPPTTRIEASEYYARNKGKDYVCAPNFHYQHGGKNGASSYHSNANNHKPFDVIKEETFIMAEGREKIIFPDFAYTGEQNRKYKNYYYNNAKFDLSYEIEDDIRKRKNKKWSANNASGNNGNGNGNGSGGHGGNSGNGGHGGAHSGSKSAFKSARERVQSILARRRGVDF</sequence>
<feature type="region of interest" description="Disordered" evidence="1">
    <location>
        <begin position="620"/>
        <end position="641"/>
    </location>
</feature>
<accession>K6UJ21</accession>
<protein>
    <submittedName>
        <fullName evidence="2">Uncharacterized protein</fullName>
    </submittedName>
</protein>
<dbReference type="KEGG" id="pcy:PCYB_062450"/>
<dbReference type="VEuPathDB" id="PlasmoDB:PCYB_062450"/>
<organism evidence="2 3">
    <name type="scientific">Plasmodium cynomolgi (strain B)</name>
    <dbReference type="NCBI Taxonomy" id="1120755"/>
    <lineage>
        <taxon>Eukaryota</taxon>
        <taxon>Sar</taxon>
        <taxon>Alveolata</taxon>
        <taxon>Apicomplexa</taxon>
        <taxon>Aconoidasida</taxon>
        <taxon>Haemosporida</taxon>
        <taxon>Plasmodiidae</taxon>
        <taxon>Plasmodium</taxon>
        <taxon>Plasmodium (Plasmodium)</taxon>
    </lineage>
</organism>
<dbReference type="OMA" id="NQNFLIY"/>
<evidence type="ECO:0000313" key="3">
    <source>
        <dbReference type="Proteomes" id="UP000006319"/>
    </source>
</evidence>
<dbReference type="PhylomeDB" id="K6UJ21"/>
<feature type="compositionally biased region" description="Basic and acidic residues" evidence="1">
    <location>
        <begin position="258"/>
        <end position="273"/>
    </location>
</feature>
<feature type="compositionally biased region" description="Low complexity" evidence="1">
    <location>
        <begin position="699"/>
        <end position="713"/>
    </location>
</feature>
<feature type="compositionally biased region" description="Gly residues" evidence="1">
    <location>
        <begin position="1056"/>
        <end position="1080"/>
    </location>
</feature>
<dbReference type="Proteomes" id="UP000006319">
    <property type="component" value="Chromosome 6"/>
</dbReference>
<proteinExistence type="predicted"/>
<dbReference type="AlphaFoldDB" id="K6UJ21"/>
<feature type="compositionally biased region" description="Basic and acidic residues" evidence="1">
    <location>
        <begin position="761"/>
        <end position="778"/>
    </location>
</feature>
<dbReference type="EMBL" id="DF157098">
    <property type="protein sequence ID" value="GAB65513.1"/>
    <property type="molecule type" value="Genomic_DNA"/>
</dbReference>
<keyword evidence="3" id="KW-1185">Reference proteome</keyword>
<feature type="compositionally biased region" description="Basic residues" evidence="1">
    <location>
        <begin position="620"/>
        <end position="631"/>
    </location>
</feature>
<reference evidence="2 3" key="1">
    <citation type="journal article" date="2012" name="Nat. Genet.">
        <title>Plasmodium cynomolgi genome sequences provide insight into Plasmodium vivax and the monkey malaria clade.</title>
        <authorList>
            <person name="Tachibana S."/>
            <person name="Sullivan S.A."/>
            <person name="Kawai S."/>
            <person name="Nakamura S."/>
            <person name="Kim H.R."/>
            <person name="Goto N."/>
            <person name="Arisue N."/>
            <person name="Palacpac N.M.Q."/>
            <person name="Honma H."/>
            <person name="Yagi M."/>
            <person name="Tougan T."/>
            <person name="Katakai Y."/>
            <person name="Kaneko O."/>
            <person name="Mita T."/>
            <person name="Kita K."/>
            <person name="Yasutomi Y."/>
            <person name="Sutton P.L."/>
            <person name="Shakhbatyan R."/>
            <person name="Horii T."/>
            <person name="Yasunaga T."/>
            <person name="Barnwell J.W."/>
            <person name="Escalante A.A."/>
            <person name="Carlton J.M."/>
            <person name="Tanabe K."/>
        </authorList>
    </citation>
    <scope>NUCLEOTIDE SEQUENCE [LARGE SCALE GENOMIC DNA]</scope>
    <source>
        <strain evidence="2 3">B</strain>
    </source>
</reference>
<feature type="compositionally biased region" description="Basic and acidic residues" evidence="1">
    <location>
        <begin position="92"/>
        <end position="104"/>
    </location>
</feature>
<feature type="compositionally biased region" description="Basic and acidic residues" evidence="1">
    <location>
        <begin position="192"/>
        <end position="203"/>
    </location>
</feature>
<feature type="region of interest" description="Disordered" evidence="1">
    <location>
        <begin position="258"/>
        <end position="365"/>
    </location>
</feature>
<feature type="compositionally biased region" description="Gly residues" evidence="1">
    <location>
        <begin position="169"/>
        <end position="179"/>
    </location>
</feature>
<dbReference type="OrthoDB" id="349484at2759"/>
<evidence type="ECO:0000313" key="2">
    <source>
        <dbReference type="EMBL" id="GAB65513.1"/>
    </source>
</evidence>
<dbReference type="GeneID" id="14691753"/>
<feature type="region of interest" description="Disordered" evidence="1">
    <location>
        <begin position="35"/>
        <end position="217"/>
    </location>
</feature>
<feature type="region of interest" description="Disordered" evidence="1">
    <location>
        <begin position="699"/>
        <end position="815"/>
    </location>
</feature>
<feature type="region of interest" description="Disordered" evidence="1">
    <location>
        <begin position="1047"/>
        <end position="1106"/>
    </location>
</feature>
<evidence type="ECO:0000256" key="1">
    <source>
        <dbReference type="SAM" id="MobiDB-lite"/>
    </source>
</evidence>
<feature type="compositionally biased region" description="Basic and acidic residues" evidence="1">
    <location>
        <begin position="334"/>
        <end position="344"/>
    </location>
</feature>
<name>K6UJ21_PLACD</name>
<feature type="compositionally biased region" description="Basic and acidic residues" evidence="1">
    <location>
        <begin position="35"/>
        <end position="68"/>
    </location>
</feature>
<dbReference type="RefSeq" id="XP_004221460.1">
    <property type="nucleotide sequence ID" value="XM_004221412.1"/>
</dbReference>
<feature type="compositionally biased region" description="Low complexity" evidence="1">
    <location>
        <begin position="457"/>
        <end position="476"/>
    </location>
</feature>
<dbReference type="eggNOG" id="ENOG502QXJA">
    <property type="taxonomic scope" value="Eukaryota"/>
</dbReference>
<feature type="region of interest" description="Disordered" evidence="1">
    <location>
        <begin position="419"/>
        <end position="512"/>
    </location>
</feature>
<feature type="compositionally biased region" description="Polar residues" evidence="1">
    <location>
        <begin position="349"/>
        <end position="365"/>
    </location>
</feature>